<dbReference type="Proteomes" id="UP001178507">
    <property type="component" value="Unassembled WGS sequence"/>
</dbReference>
<evidence type="ECO:0000313" key="11">
    <source>
        <dbReference type="EMBL" id="CAJ1374241.1"/>
    </source>
</evidence>
<feature type="domain" description="Gamma tubulin complex component protein N-terminal" evidence="10">
    <location>
        <begin position="258"/>
        <end position="516"/>
    </location>
</feature>
<feature type="compositionally biased region" description="Polar residues" evidence="6">
    <location>
        <begin position="192"/>
        <end position="207"/>
    </location>
</feature>
<comment type="subcellular location">
    <subcellularLocation>
        <location evidence="1">Cytoplasm</location>
        <location evidence="1">Cytoskeleton</location>
    </subcellularLocation>
</comment>
<evidence type="ECO:0000256" key="5">
    <source>
        <dbReference type="ARBA" id="ARBA00023212"/>
    </source>
</evidence>
<dbReference type="InterPro" id="IPR042241">
    <property type="entry name" value="GCP_C_sf"/>
</dbReference>
<keyword evidence="7" id="KW-0472">Membrane</keyword>
<dbReference type="SUPFAM" id="SSF51905">
    <property type="entry name" value="FAD/NAD(P)-binding domain"/>
    <property type="match status" value="1"/>
</dbReference>
<feature type="domain" description="Gamma tubulin complex component C-terminal" evidence="9">
    <location>
        <begin position="618"/>
        <end position="906"/>
    </location>
</feature>
<gene>
    <name evidence="11" type="ORF">EVOR1521_LOCUS3846</name>
</gene>
<evidence type="ECO:0000256" key="7">
    <source>
        <dbReference type="SAM" id="Phobius"/>
    </source>
</evidence>
<comment type="caution">
    <text evidence="11">The sequence shown here is derived from an EMBL/GenBank/DDBJ whole genome shotgun (WGS) entry which is preliminary data.</text>
</comment>
<feature type="domain" description="FAD dependent oxidoreductase" evidence="8">
    <location>
        <begin position="1178"/>
        <end position="1506"/>
    </location>
</feature>
<evidence type="ECO:0000256" key="2">
    <source>
        <dbReference type="ARBA" id="ARBA00010337"/>
    </source>
</evidence>
<dbReference type="PANTHER" id="PTHR13847:SF150">
    <property type="entry name" value="OXIDOREDUCTASE TDA3-RELATED"/>
    <property type="match status" value="1"/>
</dbReference>
<dbReference type="PRINTS" id="PR00411">
    <property type="entry name" value="PNDRDTASEI"/>
</dbReference>
<dbReference type="GO" id="GO:0043015">
    <property type="term" value="F:gamma-tubulin binding"/>
    <property type="evidence" value="ECO:0007669"/>
    <property type="project" value="InterPro"/>
</dbReference>
<evidence type="ECO:0000256" key="4">
    <source>
        <dbReference type="ARBA" id="ARBA00022701"/>
    </source>
</evidence>
<keyword evidence="12" id="KW-1185">Reference proteome</keyword>
<name>A0AA36HSH7_9DINO</name>
<organism evidence="11 12">
    <name type="scientific">Effrenium voratum</name>
    <dbReference type="NCBI Taxonomy" id="2562239"/>
    <lineage>
        <taxon>Eukaryota</taxon>
        <taxon>Sar</taxon>
        <taxon>Alveolata</taxon>
        <taxon>Dinophyceae</taxon>
        <taxon>Suessiales</taxon>
        <taxon>Symbiodiniaceae</taxon>
        <taxon>Effrenium</taxon>
    </lineage>
</organism>
<dbReference type="Gene3D" id="3.30.9.10">
    <property type="entry name" value="D-Amino Acid Oxidase, subunit A, domain 2"/>
    <property type="match status" value="1"/>
</dbReference>
<dbReference type="Pfam" id="PF17681">
    <property type="entry name" value="GCP_N_terminal"/>
    <property type="match status" value="1"/>
</dbReference>
<dbReference type="InterPro" id="IPR059169">
    <property type="entry name" value="GCP5_N_ext"/>
</dbReference>
<dbReference type="Gene3D" id="1.20.120.1900">
    <property type="entry name" value="Gamma-tubulin complex, C-terminal domain"/>
    <property type="match status" value="1"/>
</dbReference>
<keyword evidence="7" id="KW-0812">Transmembrane</keyword>
<dbReference type="InterPro" id="IPR041470">
    <property type="entry name" value="GCP_N"/>
</dbReference>
<evidence type="ECO:0000256" key="6">
    <source>
        <dbReference type="SAM" id="MobiDB-lite"/>
    </source>
</evidence>
<feature type="transmembrane region" description="Helical" evidence="7">
    <location>
        <begin position="1175"/>
        <end position="1195"/>
    </location>
</feature>
<feature type="region of interest" description="Disordered" evidence="6">
    <location>
        <begin position="192"/>
        <end position="220"/>
    </location>
</feature>
<evidence type="ECO:0000259" key="8">
    <source>
        <dbReference type="Pfam" id="PF01266"/>
    </source>
</evidence>
<keyword evidence="7" id="KW-1133">Transmembrane helix</keyword>
<dbReference type="InterPro" id="IPR040457">
    <property type="entry name" value="GCP_C"/>
</dbReference>
<dbReference type="PANTHER" id="PTHR13847">
    <property type="entry name" value="SARCOSINE DEHYDROGENASE-RELATED"/>
    <property type="match status" value="1"/>
</dbReference>
<dbReference type="Gene3D" id="3.50.50.60">
    <property type="entry name" value="FAD/NAD(P)-binding domain"/>
    <property type="match status" value="2"/>
</dbReference>
<dbReference type="GO" id="GO:0005874">
    <property type="term" value="C:microtubule"/>
    <property type="evidence" value="ECO:0007669"/>
    <property type="project" value="UniProtKB-KW"/>
</dbReference>
<evidence type="ECO:0000259" key="10">
    <source>
        <dbReference type="Pfam" id="PF17681"/>
    </source>
</evidence>
<keyword evidence="4" id="KW-0493">Microtubule</keyword>
<dbReference type="CDD" id="cd22572">
    <property type="entry name" value="GCP5_NTD"/>
    <property type="match status" value="1"/>
</dbReference>
<keyword evidence="5" id="KW-0206">Cytoskeleton</keyword>
<evidence type="ECO:0000313" key="12">
    <source>
        <dbReference type="Proteomes" id="UP001178507"/>
    </source>
</evidence>
<accession>A0AA36HSH7</accession>
<dbReference type="GO" id="GO:0005737">
    <property type="term" value="C:cytoplasm"/>
    <property type="evidence" value="ECO:0007669"/>
    <property type="project" value="TreeGrafter"/>
</dbReference>
<evidence type="ECO:0000259" key="9">
    <source>
        <dbReference type="Pfam" id="PF04130"/>
    </source>
</evidence>
<protein>
    <recommendedName>
        <fullName evidence="13">FAD dependent oxidoreductase domain-containing protein</fullName>
    </recommendedName>
</protein>
<feature type="compositionally biased region" description="Acidic residues" evidence="6">
    <location>
        <begin position="210"/>
        <end position="219"/>
    </location>
</feature>
<dbReference type="Pfam" id="PF01266">
    <property type="entry name" value="DAO"/>
    <property type="match status" value="1"/>
</dbReference>
<reference evidence="11" key="1">
    <citation type="submission" date="2023-08" db="EMBL/GenBank/DDBJ databases">
        <authorList>
            <person name="Chen Y."/>
            <person name="Shah S."/>
            <person name="Dougan E. K."/>
            <person name="Thang M."/>
            <person name="Chan C."/>
        </authorList>
    </citation>
    <scope>NUCLEOTIDE SEQUENCE</scope>
</reference>
<evidence type="ECO:0000256" key="3">
    <source>
        <dbReference type="ARBA" id="ARBA00022490"/>
    </source>
</evidence>
<dbReference type="InterPro" id="IPR006076">
    <property type="entry name" value="FAD-dep_OxRdtase"/>
</dbReference>
<evidence type="ECO:0008006" key="13">
    <source>
        <dbReference type="Google" id="ProtNLM"/>
    </source>
</evidence>
<dbReference type="EMBL" id="CAUJNA010000237">
    <property type="protein sequence ID" value="CAJ1374241.1"/>
    <property type="molecule type" value="Genomic_DNA"/>
</dbReference>
<dbReference type="Pfam" id="PF04130">
    <property type="entry name" value="GCP_C_terminal"/>
    <property type="match status" value="1"/>
</dbReference>
<dbReference type="InterPro" id="IPR036188">
    <property type="entry name" value="FAD/NAD-bd_sf"/>
</dbReference>
<comment type="similarity">
    <text evidence="2">Belongs to the TUBGCP family.</text>
</comment>
<keyword evidence="3" id="KW-0963">Cytoplasm</keyword>
<sequence length="1570" mass="168859">MTTPALSSFSRHKQECIREQLVKLIQGMLQGSASAENEETLIWCMERLNQHRFLDTNTSDVKRDVAGLLEKLQVHSQIEAAQYLEEQYKALMRSRLSCKYTVEPHSAVLRAMLLLARQPTLVPPRVVRSLRSIYEGRKQRWSQQQRQISEQAEDRKMLLELELRQVAENACEDWEEAWVVADLVDDGSPQSMGTGCGLSQTSESVATATEGDDVSDEDNNIPPDAHLGHIFPKGLLPRQPWQLALEAHAVSIAEDALLRMVLQMLGGSYGDLVFLDPSGSLTWRNVQLPGVSAEATGALLQRLADLGSLLRRLRAVVALIEALAPPFASSGLLQALGQGLRDGSLATVSGLVQLAEMEESGLVEQPNNVTDVHAFGLCWQSVGLTLSEFLAEFAKMLQKIETRQTQMTLMKALGALEPWLRAGAALEQILDNILASACKRSSLRSSSLPAAVTEELLRGVSMVARSQNLCASCTTKAAAEPSWVLQDLWCGAARPLLRVAEQWGTLGELHDPCSEFSNELQVLPVLPRSVAAGRHVRDLRDWAQVTQTGLTRSPAEELASLRSLSGAPSASSTGQQSQERFVPFEAALHERILGPLHRMTESAARPLLMRVLQDQNGLLHHLAAIRLVAFLERESAVGSLVSRLCEQLPVVQRGVDASLMDISAALEEGLERTRRAGSWPRTRHSAAPAAPAAVAELCLKHLSLRFTVGSRDCFALDRLQLVYVAPPPLDQIIDTSAVGSYSAVWVLLLRLRAAQAALSEVHGLPLFGFGNRSARQVPSLAPLAHLCDLLRLELGHFLSCLEHYVRVDVLQKESLALERGIRSLVSEAFDGITGSRRGFAKVFQESLSSADILQGAQRLHRQFLENILQACLLAPELSTILADLHRLLAMAVQLKDALEQLLRRLPGFLARPKREVADLAVEVLCTGMNAADKASAEGLQPNAQVAAAADAAAGAAVLAKMTMEEQLALASAAAAKTAAGRGISRDDAADIAAACSERLTQSYGLEYQARAADLSAVVAGSLVSAEAGEGPVAAALEAAEAMRMAGSLPREQLMAAADAGADAAEPAEPADAASTELRLVAAAVGLGRAADVAGVPLAQALDVAADFAAQALKKEVEEEVLARLAAVTRASMALKAKEPLEMQPEPSQVREGMPSGESQLRAALEVPYWPHDASAMAVVVVGGGIVGVTAAFYLLKRGKKVTLVEKCDIACHSSGKAGGFLTDGDSGWHSGSIGRLAKRSFALHEELAKELGAERIGYRRVKCLGRGRQGTVQPAWLHSDYQKDMGNESGLAQVTPYKLMDALKEVITKQGCEIIIGKAVGVEIEKDTVKALKVLQNGRETTLPCAAVILGMGVWASEVGAWFPDSTLPRRTVSSRYTSVIWDDIEVGKDATMIFTMGDEHTEIYPRTNECYANGCPCNTDVPDNPLDIQPPSEEIEKVKAESIAAVPRLKDAKVIRSTACFLAGSDDNRPVVGRVPKTANAVVACGGGCWGILNGPAMGEAAAALACWEEPALDINAFDPMRFDSSYVPAFQRGLPPKLLALVAQNPDLAEAFQQNPEGIMELLARMQD</sequence>
<proteinExistence type="inferred from homology"/>
<evidence type="ECO:0000256" key="1">
    <source>
        <dbReference type="ARBA" id="ARBA00004245"/>
    </source>
</evidence>